<dbReference type="RefSeq" id="XP_001330788.1">
    <property type="nucleotide sequence ID" value="XM_001330752.1"/>
</dbReference>
<dbReference type="OrthoDB" id="447173at2759"/>
<protein>
    <recommendedName>
        <fullName evidence="3">AAA+ ATPase domain-containing protein</fullName>
    </recommendedName>
</protein>
<dbReference type="PANTHER" id="PTHR48103:SF2">
    <property type="entry name" value="MIDASIN"/>
    <property type="match status" value="1"/>
</dbReference>
<keyword evidence="5" id="KW-1185">Reference proteome</keyword>
<keyword evidence="2" id="KW-0067">ATP-binding</keyword>
<accession>A2DQG2</accession>
<name>A2DQG2_TRIV3</name>
<evidence type="ECO:0000313" key="5">
    <source>
        <dbReference type="Proteomes" id="UP000001542"/>
    </source>
</evidence>
<dbReference type="STRING" id="5722.A2DQG2"/>
<dbReference type="SMART" id="SM00382">
    <property type="entry name" value="AAA"/>
    <property type="match status" value="1"/>
</dbReference>
<proteinExistence type="predicted"/>
<reference evidence="4" key="1">
    <citation type="submission" date="2006-10" db="EMBL/GenBank/DDBJ databases">
        <authorList>
            <person name="Amadeo P."/>
            <person name="Zhao Q."/>
            <person name="Wortman J."/>
            <person name="Fraser-Liggett C."/>
            <person name="Carlton J."/>
        </authorList>
    </citation>
    <scope>NUCLEOTIDE SEQUENCE</scope>
    <source>
        <strain evidence="4">G3</strain>
    </source>
</reference>
<dbReference type="InParanoid" id="A2DQG2"/>
<dbReference type="InterPro" id="IPR011704">
    <property type="entry name" value="ATPase_dyneun-rel_AAA"/>
</dbReference>
<dbReference type="SUPFAM" id="SSF52540">
    <property type="entry name" value="P-loop containing nucleoside triphosphate hydrolases"/>
    <property type="match status" value="1"/>
</dbReference>
<dbReference type="Proteomes" id="UP000001542">
    <property type="component" value="Unassembled WGS sequence"/>
</dbReference>
<reference evidence="4" key="2">
    <citation type="journal article" date="2007" name="Science">
        <title>Draft genome sequence of the sexually transmitted pathogen Trichomonas vaginalis.</title>
        <authorList>
            <person name="Carlton J.M."/>
            <person name="Hirt R.P."/>
            <person name="Silva J.C."/>
            <person name="Delcher A.L."/>
            <person name="Schatz M."/>
            <person name="Zhao Q."/>
            <person name="Wortman J.R."/>
            <person name="Bidwell S.L."/>
            <person name="Alsmark U.C.M."/>
            <person name="Besteiro S."/>
            <person name="Sicheritz-Ponten T."/>
            <person name="Noel C.J."/>
            <person name="Dacks J.B."/>
            <person name="Foster P.G."/>
            <person name="Simillion C."/>
            <person name="Van de Peer Y."/>
            <person name="Miranda-Saavedra D."/>
            <person name="Barton G.J."/>
            <person name="Westrop G.D."/>
            <person name="Mueller S."/>
            <person name="Dessi D."/>
            <person name="Fiori P.L."/>
            <person name="Ren Q."/>
            <person name="Paulsen I."/>
            <person name="Zhang H."/>
            <person name="Bastida-Corcuera F.D."/>
            <person name="Simoes-Barbosa A."/>
            <person name="Brown M.T."/>
            <person name="Hayes R.D."/>
            <person name="Mukherjee M."/>
            <person name="Okumura C.Y."/>
            <person name="Schneider R."/>
            <person name="Smith A.J."/>
            <person name="Vanacova S."/>
            <person name="Villalvazo M."/>
            <person name="Haas B.J."/>
            <person name="Pertea M."/>
            <person name="Feldblyum T.V."/>
            <person name="Utterback T.R."/>
            <person name="Shu C.L."/>
            <person name="Osoegawa K."/>
            <person name="de Jong P.J."/>
            <person name="Hrdy I."/>
            <person name="Horvathova L."/>
            <person name="Zubacova Z."/>
            <person name="Dolezal P."/>
            <person name="Malik S.B."/>
            <person name="Logsdon J.M. Jr."/>
            <person name="Henze K."/>
            <person name="Gupta A."/>
            <person name="Wang C.C."/>
            <person name="Dunne R.L."/>
            <person name="Upcroft J.A."/>
            <person name="Upcroft P."/>
            <person name="White O."/>
            <person name="Salzberg S.L."/>
            <person name="Tang P."/>
            <person name="Chiu C.-H."/>
            <person name="Lee Y.-S."/>
            <person name="Embley T.M."/>
            <person name="Coombs G.H."/>
            <person name="Mottram J.C."/>
            <person name="Tachezy J."/>
            <person name="Fraser-Liggett C.M."/>
            <person name="Johnson P.J."/>
        </authorList>
    </citation>
    <scope>NUCLEOTIDE SEQUENCE [LARGE SCALE GENOMIC DNA]</scope>
    <source>
        <strain evidence="4">G3</strain>
    </source>
</reference>
<evidence type="ECO:0000256" key="1">
    <source>
        <dbReference type="ARBA" id="ARBA00022741"/>
    </source>
</evidence>
<dbReference type="InterPro" id="IPR003593">
    <property type="entry name" value="AAA+_ATPase"/>
</dbReference>
<keyword evidence="1" id="KW-0547">Nucleotide-binding</keyword>
<evidence type="ECO:0000259" key="3">
    <source>
        <dbReference type="SMART" id="SM00382"/>
    </source>
</evidence>
<evidence type="ECO:0000256" key="2">
    <source>
        <dbReference type="ARBA" id="ARBA00022840"/>
    </source>
</evidence>
<dbReference type="VEuPathDB" id="TrichDB:TVAG_147870"/>
<dbReference type="KEGG" id="tva:4775436"/>
<dbReference type="OMA" id="TNTEFHY"/>
<dbReference type="GO" id="GO:0005524">
    <property type="term" value="F:ATP binding"/>
    <property type="evidence" value="ECO:0007669"/>
    <property type="project" value="UniProtKB-KW"/>
</dbReference>
<feature type="domain" description="AAA+ ATPase" evidence="3">
    <location>
        <begin position="21"/>
        <end position="168"/>
    </location>
</feature>
<evidence type="ECO:0000313" key="4">
    <source>
        <dbReference type="EMBL" id="EAY17419.1"/>
    </source>
</evidence>
<dbReference type="AlphaFoldDB" id="A2DQG2"/>
<dbReference type="InterPro" id="IPR027417">
    <property type="entry name" value="P-loop_NTPase"/>
</dbReference>
<gene>
    <name evidence="4" type="ORF">TVAG_320140</name>
</gene>
<dbReference type="PANTHER" id="PTHR48103">
    <property type="entry name" value="MIDASIN-RELATED"/>
    <property type="match status" value="1"/>
</dbReference>
<sequence length="226" mass="25594">MNNQPILLQRKMAEIKKFIDIGIPVLLVGPTGCGKTTIAENILGEVHLKFNFSSETTIDQLMGNITLKNDSTNTEFHYGMYSTAFKEGSPLILDEFNLAHEDVLQCIESSLDTGELYVDDPELNNSPIKMHPDFKLIATQNDFDNTFARMRSKLTTKLTSHFQVIQFEDLSDDELTSICPNFNKDIPIDMINNAIQFHYKCQTIDNNDYYITLRNLKTALLSANGT</sequence>
<dbReference type="EMBL" id="DS113231">
    <property type="protein sequence ID" value="EAY17419.1"/>
    <property type="molecule type" value="Genomic_DNA"/>
</dbReference>
<dbReference type="Pfam" id="PF07728">
    <property type="entry name" value="AAA_5"/>
    <property type="match status" value="1"/>
</dbReference>
<dbReference type="Gene3D" id="3.40.50.300">
    <property type="entry name" value="P-loop containing nucleotide triphosphate hydrolases"/>
    <property type="match status" value="1"/>
</dbReference>
<dbReference type="GO" id="GO:0016887">
    <property type="term" value="F:ATP hydrolysis activity"/>
    <property type="evidence" value="ECO:0007669"/>
    <property type="project" value="InterPro"/>
</dbReference>
<dbReference type="VEuPathDB" id="TrichDB:TVAGG3_1010010"/>
<organism evidence="4 5">
    <name type="scientific">Trichomonas vaginalis (strain ATCC PRA-98 / G3)</name>
    <dbReference type="NCBI Taxonomy" id="412133"/>
    <lineage>
        <taxon>Eukaryota</taxon>
        <taxon>Metamonada</taxon>
        <taxon>Parabasalia</taxon>
        <taxon>Trichomonadida</taxon>
        <taxon>Trichomonadidae</taxon>
        <taxon>Trichomonas</taxon>
    </lineage>
</organism>
<dbReference type="eggNOG" id="KOG1808">
    <property type="taxonomic scope" value="Eukaryota"/>
</dbReference>